<protein>
    <submittedName>
        <fullName evidence="9">Multidrug efflux SMR transporter</fullName>
    </submittedName>
</protein>
<reference evidence="9" key="1">
    <citation type="submission" date="2021-12" db="EMBL/GenBank/DDBJ databases">
        <title>Alicyclobacillaceae gen. nov., sp. nov., isolated from chalcocite enrichment system.</title>
        <authorList>
            <person name="Jiang Z."/>
        </authorList>
    </citation>
    <scope>NUCLEOTIDE SEQUENCE</scope>
    <source>
        <strain evidence="9">MYW30-H2</strain>
    </source>
</reference>
<evidence type="ECO:0000256" key="3">
    <source>
        <dbReference type="ARBA" id="ARBA00022475"/>
    </source>
</evidence>
<comment type="subcellular location">
    <subcellularLocation>
        <location evidence="1 7">Cell membrane</location>
        <topology evidence="1 7">Multi-pass membrane protein</topology>
    </subcellularLocation>
</comment>
<feature type="transmembrane region" description="Helical" evidence="8">
    <location>
        <begin position="29"/>
        <end position="50"/>
    </location>
</feature>
<sequence length="104" mass="11739">MSWVLLFFAIILEFLGTFCTKLSHGFERTLPSVLMFIFYFGSMITWNFALKKIDVSIGYAVWSGLGIAFTAIVGMWYFKEPVTVSKLFFTGLIIVGVVGLSFKN</sequence>
<keyword evidence="5 8" id="KW-1133">Transmembrane helix</keyword>
<dbReference type="InterPro" id="IPR000390">
    <property type="entry name" value="Small_drug/metabolite_transptr"/>
</dbReference>
<evidence type="ECO:0000256" key="1">
    <source>
        <dbReference type="ARBA" id="ARBA00004651"/>
    </source>
</evidence>
<organism evidence="9 10">
    <name type="scientific">Fodinisporobacter ferrooxydans</name>
    <dbReference type="NCBI Taxonomy" id="2901836"/>
    <lineage>
        <taxon>Bacteria</taxon>
        <taxon>Bacillati</taxon>
        <taxon>Bacillota</taxon>
        <taxon>Bacilli</taxon>
        <taxon>Bacillales</taxon>
        <taxon>Alicyclobacillaceae</taxon>
        <taxon>Fodinisporobacter</taxon>
    </lineage>
</organism>
<dbReference type="PANTHER" id="PTHR30561">
    <property type="entry name" value="SMR FAMILY PROTON-DEPENDENT DRUG EFFLUX TRANSPORTER SUGE"/>
    <property type="match status" value="1"/>
</dbReference>
<accession>A0ABY4CGJ6</accession>
<dbReference type="Proteomes" id="UP000830167">
    <property type="component" value="Chromosome"/>
</dbReference>
<evidence type="ECO:0000313" key="10">
    <source>
        <dbReference type="Proteomes" id="UP000830167"/>
    </source>
</evidence>
<name>A0ABY4CGJ6_9BACL</name>
<evidence type="ECO:0000256" key="6">
    <source>
        <dbReference type="ARBA" id="ARBA00023136"/>
    </source>
</evidence>
<keyword evidence="3" id="KW-1003">Cell membrane</keyword>
<keyword evidence="4 7" id="KW-0812">Transmembrane</keyword>
<feature type="transmembrane region" description="Helical" evidence="8">
    <location>
        <begin position="57"/>
        <end position="78"/>
    </location>
</feature>
<proteinExistence type="inferred from homology"/>
<dbReference type="Gene3D" id="1.10.3730.20">
    <property type="match status" value="1"/>
</dbReference>
<dbReference type="InterPro" id="IPR037185">
    <property type="entry name" value="EmrE-like"/>
</dbReference>
<evidence type="ECO:0000256" key="4">
    <source>
        <dbReference type="ARBA" id="ARBA00022692"/>
    </source>
</evidence>
<keyword evidence="2" id="KW-0813">Transport</keyword>
<keyword evidence="10" id="KW-1185">Reference proteome</keyword>
<gene>
    <name evidence="9" type="ORF">LSG31_17370</name>
</gene>
<dbReference type="EMBL" id="CP089291">
    <property type="protein sequence ID" value="UOF89635.1"/>
    <property type="molecule type" value="Genomic_DNA"/>
</dbReference>
<comment type="similarity">
    <text evidence="7">Belongs to the drug/metabolite transporter (DMT) superfamily. Small multidrug resistance (SMR) (TC 2.A.7.1) family.</text>
</comment>
<evidence type="ECO:0000256" key="5">
    <source>
        <dbReference type="ARBA" id="ARBA00022989"/>
    </source>
</evidence>
<dbReference type="InterPro" id="IPR045324">
    <property type="entry name" value="Small_multidrug_res"/>
</dbReference>
<keyword evidence="6 8" id="KW-0472">Membrane</keyword>
<dbReference type="PANTHER" id="PTHR30561:SF1">
    <property type="entry name" value="MULTIDRUG TRANSPORTER EMRE"/>
    <property type="match status" value="1"/>
</dbReference>
<evidence type="ECO:0000313" key="9">
    <source>
        <dbReference type="EMBL" id="UOF89635.1"/>
    </source>
</evidence>
<feature type="transmembrane region" description="Helical" evidence="8">
    <location>
        <begin position="84"/>
        <end position="102"/>
    </location>
</feature>
<evidence type="ECO:0000256" key="8">
    <source>
        <dbReference type="SAM" id="Phobius"/>
    </source>
</evidence>
<dbReference type="Pfam" id="PF00893">
    <property type="entry name" value="Multi_Drug_Res"/>
    <property type="match status" value="1"/>
</dbReference>
<evidence type="ECO:0000256" key="2">
    <source>
        <dbReference type="ARBA" id="ARBA00022448"/>
    </source>
</evidence>
<dbReference type="SUPFAM" id="SSF103481">
    <property type="entry name" value="Multidrug resistance efflux transporter EmrE"/>
    <property type="match status" value="1"/>
</dbReference>
<evidence type="ECO:0000256" key="7">
    <source>
        <dbReference type="RuleBase" id="RU003942"/>
    </source>
</evidence>